<feature type="transmembrane region" description="Helical" evidence="1">
    <location>
        <begin position="375"/>
        <end position="393"/>
    </location>
</feature>
<feature type="transmembrane region" description="Helical" evidence="1">
    <location>
        <begin position="320"/>
        <end position="340"/>
    </location>
</feature>
<reference evidence="2 3" key="1">
    <citation type="submission" date="2017-07" db="EMBL/GenBank/DDBJ databases">
        <title>Draft genome sequence of Enterobacter cloacae ST128, a clinical strain coproducing KPC-2 and NDM-1 carbapenemases.</title>
        <authorList>
            <person name="Li X."/>
        </authorList>
    </citation>
    <scope>NUCLEOTIDE SEQUENCE [LARGE SCALE GENOMIC DNA]</scope>
    <source>
        <strain evidence="2 3">HBY</strain>
    </source>
</reference>
<comment type="caution">
    <text evidence="2">The sequence shown here is derived from an EMBL/GenBank/DDBJ whole genome shotgun (WGS) entry which is preliminary data.</text>
</comment>
<name>A0AAP8GR76_9ENTR</name>
<feature type="transmembrane region" description="Helical" evidence="1">
    <location>
        <begin position="93"/>
        <end position="112"/>
    </location>
</feature>
<dbReference type="Proteomes" id="UP000231328">
    <property type="component" value="Unassembled WGS sequence"/>
</dbReference>
<feature type="transmembrane region" description="Helical" evidence="1">
    <location>
        <begin position="64"/>
        <end position="87"/>
    </location>
</feature>
<accession>A0AAP8GR76</accession>
<dbReference type="AlphaFoldDB" id="A0AAP8GR76"/>
<feature type="transmembrane region" description="Helical" evidence="1">
    <location>
        <begin position="7"/>
        <end position="27"/>
    </location>
</feature>
<proteinExistence type="predicted"/>
<gene>
    <name evidence="2" type="ORF">CGZ54_01690</name>
</gene>
<protein>
    <submittedName>
        <fullName evidence="2">Uncharacterized protein</fullName>
    </submittedName>
</protein>
<keyword evidence="1" id="KW-0812">Transmembrane</keyword>
<organism evidence="2 3">
    <name type="scientific">Enterobacter hormaechei</name>
    <dbReference type="NCBI Taxonomy" id="158836"/>
    <lineage>
        <taxon>Bacteria</taxon>
        <taxon>Pseudomonadati</taxon>
        <taxon>Pseudomonadota</taxon>
        <taxon>Gammaproteobacteria</taxon>
        <taxon>Enterobacterales</taxon>
        <taxon>Enterobacteriaceae</taxon>
        <taxon>Enterobacter</taxon>
        <taxon>Enterobacter cloacae complex</taxon>
    </lineage>
</organism>
<evidence type="ECO:0000313" key="3">
    <source>
        <dbReference type="Proteomes" id="UP000231328"/>
    </source>
</evidence>
<keyword evidence="1" id="KW-1133">Transmembrane helix</keyword>
<dbReference type="RefSeq" id="WP_045324856.1">
    <property type="nucleotide sequence ID" value="NZ_CP173198.1"/>
</dbReference>
<feature type="transmembrane region" description="Helical" evidence="1">
    <location>
        <begin position="220"/>
        <end position="239"/>
    </location>
</feature>
<keyword evidence="1" id="KW-0472">Membrane</keyword>
<feature type="transmembrane region" description="Helical" evidence="1">
    <location>
        <begin position="185"/>
        <end position="213"/>
    </location>
</feature>
<evidence type="ECO:0000313" key="2">
    <source>
        <dbReference type="EMBL" id="PJG41453.1"/>
    </source>
</evidence>
<feature type="transmembrane region" description="Helical" evidence="1">
    <location>
        <begin position="132"/>
        <end position="151"/>
    </location>
</feature>
<feature type="transmembrane region" description="Helical" evidence="1">
    <location>
        <begin position="33"/>
        <end position="52"/>
    </location>
</feature>
<dbReference type="EMBL" id="NMVR01000002">
    <property type="protein sequence ID" value="PJG41453.1"/>
    <property type="molecule type" value="Genomic_DNA"/>
</dbReference>
<evidence type="ECO:0000256" key="1">
    <source>
        <dbReference type="SAM" id="Phobius"/>
    </source>
</evidence>
<sequence>MRINIDKFLFSLFFYGIIFLPGLLMILNENLGSNYYGVIVVSAFVIFFKMVFCSNDLFLPKKGLSIIALILLALTFHLFIAVSLFPLEKEESIFKILFSLFSIAIILIACFFTTVSMNKLTDNAFLKITNNIFFILLGVGVLSSVMVVLGLQNNKKMFFFTEPSHYALVASTFYAYKISIKKTNVIYGLMLLAIALSVQNLSLIIGVALAIIINFLRLRTLLLIPVIIVPIYTIAINMISDERLEYYSQRLDISENSNNTSTLTLLSGYEQAYLALKDTYGFGYGLQRMGYPNDRGLFVDTIGMLRGGNKESNLHDGGLFVSKLTVEFGIFGLVFFLYVMMLGIKGTKKLNVKLNFFSITLIMSSMYFLLRGSGYFTPSAILIFWSIVALKRYK</sequence>